<evidence type="ECO:0000313" key="3">
    <source>
        <dbReference type="Proteomes" id="UP000836841"/>
    </source>
</evidence>
<protein>
    <recommendedName>
        <fullName evidence="1">Myb/SANT-like domain-containing protein</fullName>
    </recommendedName>
</protein>
<sequence>MSSSKGSGLPNCYQYVKVPLSLLSKYSHTMGDPQDVEVDTINQGFRQSDGKFNKLTIETIILSTLNQKLGSYITYSQYRNGTKILKARYQSLAEYLRCSSGFGWDLETKKFTADDEVWNVYLKAHPDKKYLRDDSFEDYEELKAIYGPNTASGQNIVGLGDTIHADTYQVEATERTNDINFAEGIIQLQAS</sequence>
<reference evidence="2 3" key="1">
    <citation type="submission" date="2022-03" db="EMBL/GenBank/DDBJ databases">
        <authorList>
            <person name="Nunn A."/>
            <person name="Chopra R."/>
            <person name="Nunn A."/>
            <person name="Contreras Garrido A."/>
        </authorList>
    </citation>
    <scope>NUCLEOTIDE SEQUENCE [LARGE SCALE GENOMIC DNA]</scope>
</reference>
<dbReference type="PANTHER" id="PTHR47864:SF8">
    <property type="entry name" value="MYB_SANT-LIKE DOMAIN-CONTAINING PROTEIN"/>
    <property type="match status" value="1"/>
</dbReference>
<keyword evidence="3" id="KW-1185">Reference proteome</keyword>
<dbReference type="InterPro" id="IPR024752">
    <property type="entry name" value="Myb/SANT-like_dom"/>
</dbReference>
<dbReference type="Pfam" id="PF12776">
    <property type="entry name" value="Myb_DNA-bind_3"/>
    <property type="match status" value="1"/>
</dbReference>
<dbReference type="EMBL" id="OU466861">
    <property type="protein sequence ID" value="CAH2065448.1"/>
    <property type="molecule type" value="Genomic_DNA"/>
</dbReference>
<dbReference type="PANTHER" id="PTHR47864">
    <property type="entry name" value="TRANSMEMBRANE PROTEIN"/>
    <property type="match status" value="1"/>
</dbReference>
<feature type="domain" description="Myb/SANT-like" evidence="1">
    <location>
        <begin position="37"/>
        <end position="121"/>
    </location>
</feature>
<dbReference type="InterPro" id="IPR055314">
    <property type="entry name" value="At2g29880-like"/>
</dbReference>
<evidence type="ECO:0000313" key="2">
    <source>
        <dbReference type="EMBL" id="CAH2065448.1"/>
    </source>
</evidence>
<proteinExistence type="predicted"/>
<dbReference type="AlphaFoldDB" id="A0AAU9SHB8"/>
<organism evidence="2 3">
    <name type="scientific">Thlaspi arvense</name>
    <name type="common">Field penny-cress</name>
    <dbReference type="NCBI Taxonomy" id="13288"/>
    <lineage>
        <taxon>Eukaryota</taxon>
        <taxon>Viridiplantae</taxon>
        <taxon>Streptophyta</taxon>
        <taxon>Embryophyta</taxon>
        <taxon>Tracheophyta</taxon>
        <taxon>Spermatophyta</taxon>
        <taxon>Magnoliopsida</taxon>
        <taxon>eudicotyledons</taxon>
        <taxon>Gunneridae</taxon>
        <taxon>Pentapetalae</taxon>
        <taxon>rosids</taxon>
        <taxon>malvids</taxon>
        <taxon>Brassicales</taxon>
        <taxon>Brassicaceae</taxon>
        <taxon>Thlaspideae</taxon>
        <taxon>Thlaspi</taxon>
    </lineage>
</organism>
<evidence type="ECO:0000259" key="1">
    <source>
        <dbReference type="Pfam" id="PF12776"/>
    </source>
</evidence>
<accession>A0AAU9SHB8</accession>
<name>A0AAU9SHB8_THLAR</name>
<dbReference type="Proteomes" id="UP000836841">
    <property type="component" value="Chromosome 5"/>
</dbReference>
<gene>
    <name evidence="2" type="ORF">TAV2_LOCUS15270</name>
</gene>